<protein>
    <submittedName>
        <fullName evidence="2">Uncharacterized protein</fullName>
    </submittedName>
</protein>
<dbReference type="GeneID" id="36536212"/>
<keyword evidence="3" id="KW-1185">Reference proteome</keyword>
<accession>A0A2I1CCT6</accession>
<feature type="compositionally biased region" description="Low complexity" evidence="1">
    <location>
        <begin position="14"/>
        <end position="23"/>
    </location>
</feature>
<evidence type="ECO:0000313" key="3">
    <source>
        <dbReference type="Proteomes" id="UP000234474"/>
    </source>
</evidence>
<gene>
    <name evidence="2" type="ORF">P174DRAFT_449854</name>
</gene>
<comment type="caution">
    <text evidence="2">The sequence shown here is derived from an EMBL/GenBank/DDBJ whole genome shotgun (WGS) entry which is preliminary data.</text>
</comment>
<organism evidence="2 3">
    <name type="scientific">Aspergillus novofumigatus (strain IBT 16806)</name>
    <dbReference type="NCBI Taxonomy" id="1392255"/>
    <lineage>
        <taxon>Eukaryota</taxon>
        <taxon>Fungi</taxon>
        <taxon>Dikarya</taxon>
        <taxon>Ascomycota</taxon>
        <taxon>Pezizomycotina</taxon>
        <taxon>Eurotiomycetes</taxon>
        <taxon>Eurotiomycetidae</taxon>
        <taxon>Eurotiales</taxon>
        <taxon>Aspergillaceae</taxon>
        <taxon>Aspergillus</taxon>
        <taxon>Aspergillus subgen. Fumigati</taxon>
    </lineage>
</organism>
<dbReference type="Proteomes" id="UP000234474">
    <property type="component" value="Unassembled WGS sequence"/>
</dbReference>
<proteinExistence type="predicted"/>
<feature type="region of interest" description="Disordered" evidence="1">
    <location>
        <begin position="104"/>
        <end position="137"/>
    </location>
</feature>
<reference evidence="3" key="1">
    <citation type="journal article" date="2018" name="Proc. Natl. Acad. Sci. U.S.A.">
        <title>Linking secondary metabolites to gene clusters through genome sequencing of six diverse Aspergillus species.</title>
        <authorList>
            <person name="Kaerboelling I."/>
            <person name="Vesth T.C."/>
            <person name="Frisvad J.C."/>
            <person name="Nybo J.L."/>
            <person name="Theobald S."/>
            <person name="Kuo A."/>
            <person name="Bowyer P."/>
            <person name="Matsuda Y."/>
            <person name="Mondo S."/>
            <person name="Lyhne E.K."/>
            <person name="Kogle M.E."/>
            <person name="Clum A."/>
            <person name="Lipzen A."/>
            <person name="Salamov A."/>
            <person name="Ngan C.Y."/>
            <person name="Daum C."/>
            <person name="Chiniquy J."/>
            <person name="Barry K."/>
            <person name="LaButti K."/>
            <person name="Haridas S."/>
            <person name="Simmons B.A."/>
            <person name="Magnuson J.K."/>
            <person name="Mortensen U.H."/>
            <person name="Larsen T.O."/>
            <person name="Grigoriev I.V."/>
            <person name="Baker S.E."/>
            <person name="Andersen M.R."/>
        </authorList>
    </citation>
    <scope>NUCLEOTIDE SEQUENCE [LARGE SCALE GENOMIC DNA]</scope>
    <source>
        <strain evidence="3">IBT 16806</strain>
    </source>
</reference>
<dbReference type="EMBL" id="MSZS01000003">
    <property type="protein sequence ID" value="PKX95438.1"/>
    <property type="molecule type" value="Genomic_DNA"/>
</dbReference>
<dbReference type="RefSeq" id="XP_024684033.1">
    <property type="nucleotide sequence ID" value="XM_024828886.1"/>
</dbReference>
<evidence type="ECO:0000256" key="1">
    <source>
        <dbReference type="SAM" id="MobiDB-lite"/>
    </source>
</evidence>
<name>A0A2I1CCT6_ASPN1</name>
<dbReference type="VEuPathDB" id="FungiDB:P174DRAFT_449854"/>
<feature type="region of interest" description="Disordered" evidence="1">
    <location>
        <begin position="1"/>
        <end position="23"/>
    </location>
</feature>
<feature type="compositionally biased region" description="Acidic residues" evidence="1">
    <location>
        <begin position="104"/>
        <end position="115"/>
    </location>
</feature>
<evidence type="ECO:0000313" key="2">
    <source>
        <dbReference type="EMBL" id="PKX95438.1"/>
    </source>
</evidence>
<sequence length="137" mass="14498">MGDDLEIRSGRQPTSASVATETTTEVIQQGAAETLCRMLGQPASRLGIKDLDDLGLPQRDKQGKAAIAIKVKYPHLLQPSPYSFRPELILASRYKLAEYVVSDDETAADSDGSGDEDNHHSDSGGPGNGADSGAART</sequence>
<dbReference type="AlphaFoldDB" id="A0A2I1CCT6"/>